<dbReference type="RefSeq" id="WP_012120335.1">
    <property type="nucleotide sequence ID" value="NC_009767.1"/>
</dbReference>
<protein>
    <submittedName>
        <fullName evidence="6">Beta-lactamase domain protein</fullName>
    </submittedName>
</protein>
<dbReference type="GO" id="GO:0016787">
    <property type="term" value="F:hydrolase activity"/>
    <property type="evidence" value="ECO:0007669"/>
    <property type="project" value="UniProtKB-KW"/>
</dbReference>
<evidence type="ECO:0000259" key="5">
    <source>
        <dbReference type="SMART" id="SM00849"/>
    </source>
</evidence>
<evidence type="ECO:0000256" key="2">
    <source>
        <dbReference type="ARBA" id="ARBA00022723"/>
    </source>
</evidence>
<name>A7NK90_ROSCS</name>
<evidence type="ECO:0000256" key="1">
    <source>
        <dbReference type="ARBA" id="ARBA00001947"/>
    </source>
</evidence>
<gene>
    <name evidence="6" type="ordered locus">Rcas_1819</name>
</gene>
<dbReference type="eggNOG" id="COG0491">
    <property type="taxonomic scope" value="Bacteria"/>
</dbReference>
<evidence type="ECO:0000256" key="4">
    <source>
        <dbReference type="ARBA" id="ARBA00022833"/>
    </source>
</evidence>
<dbReference type="InterPro" id="IPR001279">
    <property type="entry name" value="Metallo-B-lactamas"/>
</dbReference>
<dbReference type="GO" id="GO:0046872">
    <property type="term" value="F:metal ion binding"/>
    <property type="evidence" value="ECO:0007669"/>
    <property type="project" value="UniProtKB-KW"/>
</dbReference>
<dbReference type="HOGENOM" id="CLU_030571_5_4_0"/>
<proteinExistence type="predicted"/>
<dbReference type="SMART" id="SM00849">
    <property type="entry name" value="Lactamase_B"/>
    <property type="match status" value="1"/>
</dbReference>
<comment type="cofactor">
    <cofactor evidence="1">
        <name>Zn(2+)</name>
        <dbReference type="ChEBI" id="CHEBI:29105"/>
    </cofactor>
</comment>
<keyword evidence="7" id="KW-1185">Reference proteome</keyword>
<dbReference type="CDD" id="cd06262">
    <property type="entry name" value="metallo-hydrolase-like_MBL-fold"/>
    <property type="match status" value="1"/>
</dbReference>
<dbReference type="Pfam" id="PF00753">
    <property type="entry name" value="Lactamase_B"/>
    <property type="match status" value="1"/>
</dbReference>
<dbReference type="Gene3D" id="3.60.15.10">
    <property type="entry name" value="Ribonuclease Z/Hydroxyacylglutathione hydrolase-like"/>
    <property type="match status" value="1"/>
</dbReference>
<dbReference type="PANTHER" id="PTHR46233">
    <property type="entry name" value="HYDROXYACYLGLUTATHIONE HYDROLASE GLOC"/>
    <property type="match status" value="1"/>
</dbReference>
<dbReference type="KEGG" id="rca:Rcas_1819"/>
<evidence type="ECO:0000313" key="6">
    <source>
        <dbReference type="EMBL" id="ABU57910.1"/>
    </source>
</evidence>
<dbReference type="OrthoDB" id="9802248at2"/>
<dbReference type="STRING" id="383372.Rcas_1819"/>
<reference evidence="6 7" key="1">
    <citation type="submission" date="2007-08" db="EMBL/GenBank/DDBJ databases">
        <title>Complete sequence of Roseiflexus castenholzii DSM 13941.</title>
        <authorList>
            <consortium name="US DOE Joint Genome Institute"/>
            <person name="Copeland A."/>
            <person name="Lucas S."/>
            <person name="Lapidus A."/>
            <person name="Barry K."/>
            <person name="Glavina del Rio T."/>
            <person name="Dalin E."/>
            <person name="Tice H."/>
            <person name="Pitluck S."/>
            <person name="Thompson L.S."/>
            <person name="Brettin T."/>
            <person name="Bruce D."/>
            <person name="Detter J.C."/>
            <person name="Han C."/>
            <person name="Tapia R."/>
            <person name="Schmutz J."/>
            <person name="Larimer F."/>
            <person name="Land M."/>
            <person name="Hauser L."/>
            <person name="Kyrpides N."/>
            <person name="Mikhailova N."/>
            <person name="Bryant D.A."/>
            <person name="Hanada S."/>
            <person name="Tsukatani Y."/>
            <person name="Richardson P."/>
        </authorList>
    </citation>
    <scope>NUCLEOTIDE SEQUENCE [LARGE SCALE GENOMIC DNA]</scope>
    <source>
        <strain evidence="7">DSM 13941 / HLO8</strain>
    </source>
</reference>
<evidence type="ECO:0000313" key="7">
    <source>
        <dbReference type="Proteomes" id="UP000000263"/>
    </source>
</evidence>
<organism evidence="6 7">
    <name type="scientific">Roseiflexus castenholzii (strain DSM 13941 / HLO8)</name>
    <dbReference type="NCBI Taxonomy" id="383372"/>
    <lineage>
        <taxon>Bacteria</taxon>
        <taxon>Bacillati</taxon>
        <taxon>Chloroflexota</taxon>
        <taxon>Chloroflexia</taxon>
        <taxon>Chloroflexales</taxon>
        <taxon>Roseiflexineae</taxon>
        <taxon>Roseiflexaceae</taxon>
        <taxon>Roseiflexus</taxon>
    </lineage>
</organism>
<sequence>MELRSRAVGPWPMNSYALVCPTTRHSVLIDPGAESDELIAMLDDTTPVAILLTHTHPDHIGALEEVRNRLGVPVFAHPGPCVAGMAPVDRALAHGDVVTVGDSVIRAWHTPGHTADMVCYLVEGAPIAVVGDTLFDGGPGRTWSVDDFHTTLVTLRTIVLTWSDDTICYPGHGPSFRLGDRRAAIERFLAHAPEGFCGDATWDV</sequence>
<keyword evidence="2" id="KW-0479">Metal-binding</keyword>
<evidence type="ECO:0000256" key="3">
    <source>
        <dbReference type="ARBA" id="ARBA00022801"/>
    </source>
</evidence>
<accession>A7NK90</accession>
<feature type="domain" description="Metallo-beta-lactamase" evidence="5">
    <location>
        <begin position="12"/>
        <end position="172"/>
    </location>
</feature>
<keyword evidence="3" id="KW-0378">Hydrolase</keyword>
<dbReference type="InterPro" id="IPR036866">
    <property type="entry name" value="RibonucZ/Hydroxyglut_hydro"/>
</dbReference>
<keyword evidence="4" id="KW-0862">Zinc</keyword>
<dbReference type="AlphaFoldDB" id="A7NK90"/>
<dbReference type="Proteomes" id="UP000000263">
    <property type="component" value="Chromosome"/>
</dbReference>
<dbReference type="PANTHER" id="PTHR46233:SF3">
    <property type="entry name" value="HYDROXYACYLGLUTATHIONE HYDROLASE GLOC"/>
    <property type="match status" value="1"/>
</dbReference>
<dbReference type="EMBL" id="CP000804">
    <property type="protein sequence ID" value="ABU57910.1"/>
    <property type="molecule type" value="Genomic_DNA"/>
</dbReference>
<dbReference type="SUPFAM" id="SSF56281">
    <property type="entry name" value="Metallo-hydrolase/oxidoreductase"/>
    <property type="match status" value="1"/>
</dbReference>
<dbReference type="InterPro" id="IPR051453">
    <property type="entry name" value="MBL_Glyoxalase_II"/>
</dbReference>